<dbReference type="PANTHER" id="PTHR12714">
    <property type="entry name" value="PROTEIN-S ISOPRENYLCYSTEINE O-METHYLTRANSFERASE"/>
    <property type="match status" value="1"/>
</dbReference>
<keyword evidence="5" id="KW-0808">Transferase</keyword>
<feature type="transmembrane region" description="Helical" evidence="10">
    <location>
        <begin position="88"/>
        <end position="111"/>
    </location>
</feature>
<feature type="transmembrane region" description="Helical" evidence="10">
    <location>
        <begin position="58"/>
        <end position="76"/>
    </location>
</feature>
<comment type="similarity">
    <text evidence="2 10">Belongs to the class VI-like SAM-binding methyltransferase superfamily. Isoprenylcysteine carboxyl methyltransferase family.</text>
</comment>
<organism evidence="11 12">
    <name type="scientific">Quercus suber</name>
    <name type="common">Cork oak</name>
    <dbReference type="NCBI Taxonomy" id="58331"/>
    <lineage>
        <taxon>Eukaryota</taxon>
        <taxon>Viridiplantae</taxon>
        <taxon>Streptophyta</taxon>
        <taxon>Embryophyta</taxon>
        <taxon>Tracheophyta</taxon>
        <taxon>Spermatophyta</taxon>
        <taxon>Magnoliopsida</taxon>
        <taxon>eudicotyledons</taxon>
        <taxon>Gunneridae</taxon>
        <taxon>Pentapetalae</taxon>
        <taxon>rosids</taxon>
        <taxon>fabids</taxon>
        <taxon>Fagales</taxon>
        <taxon>Fagaceae</taxon>
        <taxon>Quercus</taxon>
    </lineage>
</organism>
<comment type="cofactor">
    <cofactor evidence="10">
        <name>Zn(2+)</name>
        <dbReference type="ChEBI" id="CHEBI:29105"/>
    </cofactor>
    <text evidence="10">Divalent metal cations. Probably Zn(2+).</text>
</comment>
<dbReference type="AlphaFoldDB" id="A0AAW0IG95"/>
<evidence type="ECO:0000256" key="7">
    <source>
        <dbReference type="ARBA" id="ARBA00022692"/>
    </source>
</evidence>
<dbReference type="GO" id="GO:0032259">
    <property type="term" value="P:methylation"/>
    <property type="evidence" value="ECO:0007669"/>
    <property type="project" value="UniProtKB-KW"/>
</dbReference>
<dbReference type="InterPro" id="IPR007269">
    <property type="entry name" value="ICMT_MeTrfase"/>
</dbReference>
<dbReference type="EC" id="2.1.1.100" evidence="3 10"/>
<evidence type="ECO:0000256" key="8">
    <source>
        <dbReference type="ARBA" id="ARBA00022989"/>
    </source>
</evidence>
<feature type="transmembrane region" description="Helical" evidence="10">
    <location>
        <begin position="117"/>
        <end position="134"/>
    </location>
</feature>
<evidence type="ECO:0000256" key="2">
    <source>
        <dbReference type="ARBA" id="ARBA00009140"/>
    </source>
</evidence>
<evidence type="ECO:0000256" key="5">
    <source>
        <dbReference type="ARBA" id="ARBA00022679"/>
    </source>
</evidence>
<dbReference type="Proteomes" id="UP000237347">
    <property type="component" value="Unassembled WGS sequence"/>
</dbReference>
<dbReference type="Gene3D" id="1.20.120.1630">
    <property type="match status" value="1"/>
</dbReference>
<keyword evidence="7 10" id="KW-0812">Transmembrane</keyword>
<keyword evidence="9 10" id="KW-0472">Membrane</keyword>
<comment type="subcellular location">
    <subcellularLocation>
        <location evidence="10">Endoplasmic reticulum membrane</location>
        <topology evidence="10">Multi-pass membrane protein</topology>
    </subcellularLocation>
    <subcellularLocation>
        <location evidence="1">Membrane</location>
        <topology evidence="1">Multi-pass membrane protein</topology>
    </subcellularLocation>
</comment>
<accession>A0AAW0IG95</accession>
<evidence type="ECO:0000256" key="9">
    <source>
        <dbReference type="ARBA" id="ARBA00023136"/>
    </source>
</evidence>
<evidence type="ECO:0000256" key="10">
    <source>
        <dbReference type="RuleBase" id="RU362022"/>
    </source>
</evidence>
<evidence type="ECO:0000256" key="3">
    <source>
        <dbReference type="ARBA" id="ARBA00012151"/>
    </source>
</evidence>
<evidence type="ECO:0000256" key="1">
    <source>
        <dbReference type="ARBA" id="ARBA00004141"/>
    </source>
</evidence>
<feature type="transmembrane region" description="Helical" evidence="10">
    <location>
        <begin position="177"/>
        <end position="205"/>
    </location>
</feature>
<dbReference type="Pfam" id="PF04140">
    <property type="entry name" value="ICMT"/>
    <property type="match status" value="1"/>
</dbReference>
<dbReference type="GO" id="GO:0004671">
    <property type="term" value="F:protein C-terminal S-isoprenylcysteine carboxyl O-methyltransferase activity"/>
    <property type="evidence" value="ECO:0007669"/>
    <property type="project" value="UniProtKB-EC"/>
</dbReference>
<dbReference type="GO" id="GO:0005789">
    <property type="term" value="C:endoplasmic reticulum membrane"/>
    <property type="evidence" value="ECO:0007669"/>
    <property type="project" value="UniProtKB-SubCell"/>
</dbReference>
<sequence length="239" mass="27734">MSFLKHLWGDLEVQISILTLAICYSSHYIASETKIDFIYLPKMTEIFSYTACRQLSQMFLSIIFFHSSEYILALAVHGKSNVNLKSLLISPSYLAAMFFSLLEYLIEIVLFLGMKEYWWISNLGLVMVIVGEIIRKAAIITAGYSFTHLIRTNREENHRLITHGIYRFIRHPAYCGFFIWSVGTQIMLCNPISMIGFAIVVWRFFAQRIPYEEYFLRQFFGSSYDEYAQGVPSGVPFVK</sequence>
<protein>
    <recommendedName>
        <fullName evidence="3 10">Protein-S-isoprenylcysteine O-methyltransferase</fullName>
        <ecNumber evidence="3 10">2.1.1.100</ecNumber>
    </recommendedName>
</protein>
<comment type="caution">
    <text evidence="11">The sequence shown here is derived from an EMBL/GenBank/DDBJ whole genome shotgun (WGS) entry which is preliminary data.</text>
</comment>
<dbReference type="PROSITE" id="PS51564">
    <property type="entry name" value="SAM_ICMT"/>
    <property type="match status" value="1"/>
</dbReference>
<evidence type="ECO:0000313" key="11">
    <source>
        <dbReference type="EMBL" id="KAK7813510.1"/>
    </source>
</evidence>
<keyword evidence="8 10" id="KW-1133">Transmembrane helix</keyword>
<keyword evidence="12" id="KW-1185">Reference proteome</keyword>
<evidence type="ECO:0000313" key="12">
    <source>
        <dbReference type="Proteomes" id="UP000237347"/>
    </source>
</evidence>
<dbReference type="PANTHER" id="PTHR12714:SF9">
    <property type="entry name" value="PROTEIN-S-ISOPRENYLCYSTEINE O-METHYLTRANSFERASE"/>
    <property type="match status" value="1"/>
</dbReference>
<reference evidence="11 12" key="1">
    <citation type="journal article" date="2018" name="Sci. Data">
        <title>The draft genome sequence of cork oak.</title>
        <authorList>
            <person name="Ramos A.M."/>
            <person name="Usie A."/>
            <person name="Barbosa P."/>
            <person name="Barros P.M."/>
            <person name="Capote T."/>
            <person name="Chaves I."/>
            <person name="Simoes F."/>
            <person name="Abreu I."/>
            <person name="Carrasquinho I."/>
            <person name="Faro C."/>
            <person name="Guimaraes J.B."/>
            <person name="Mendonca D."/>
            <person name="Nobrega F."/>
            <person name="Rodrigues L."/>
            <person name="Saibo N.J.M."/>
            <person name="Varela M.C."/>
            <person name="Egas C."/>
            <person name="Matos J."/>
            <person name="Miguel C.M."/>
            <person name="Oliveira M.M."/>
            <person name="Ricardo C.P."/>
            <person name="Goncalves S."/>
        </authorList>
    </citation>
    <scope>NUCLEOTIDE SEQUENCE [LARGE SCALE GENOMIC DNA]</scope>
    <source>
        <strain evidence="12">cv. HL8</strain>
    </source>
</reference>
<proteinExistence type="inferred from homology"/>
<gene>
    <name evidence="11" type="primary">ICMTB_0</name>
    <name evidence="11" type="ORF">CFP56_005061</name>
</gene>
<evidence type="ECO:0000256" key="6">
    <source>
        <dbReference type="ARBA" id="ARBA00022691"/>
    </source>
</evidence>
<evidence type="ECO:0000256" key="4">
    <source>
        <dbReference type="ARBA" id="ARBA00022603"/>
    </source>
</evidence>
<keyword evidence="4 10" id="KW-0489">Methyltransferase</keyword>
<keyword evidence="10" id="KW-0256">Endoplasmic reticulum</keyword>
<dbReference type="InterPro" id="IPR025770">
    <property type="entry name" value="PPMT_MeTrfase"/>
</dbReference>
<comment type="catalytic activity">
    <reaction evidence="10">
        <text>[protein]-C-terminal S-[(2E,6E)-farnesyl]-L-cysteine + S-adenosyl-L-methionine = [protein]-C-terminal S-[(2E,6E)-farnesyl]-L-cysteine methyl ester + S-adenosyl-L-homocysteine</text>
        <dbReference type="Rhea" id="RHEA:21672"/>
        <dbReference type="Rhea" id="RHEA-COMP:12125"/>
        <dbReference type="Rhea" id="RHEA-COMP:12126"/>
        <dbReference type="ChEBI" id="CHEBI:57856"/>
        <dbReference type="ChEBI" id="CHEBI:59789"/>
        <dbReference type="ChEBI" id="CHEBI:90510"/>
        <dbReference type="ChEBI" id="CHEBI:90511"/>
        <dbReference type="EC" id="2.1.1.100"/>
    </reaction>
</comment>
<dbReference type="EMBL" id="PKMF04001238">
    <property type="protein sequence ID" value="KAK7813510.1"/>
    <property type="molecule type" value="Genomic_DNA"/>
</dbReference>
<name>A0AAW0IG95_QUESU</name>
<keyword evidence="6 10" id="KW-0949">S-adenosyl-L-methionine</keyword>